<evidence type="ECO:0000313" key="3">
    <source>
        <dbReference type="WBParaSite" id="PSAMB.scaffold809size41050.g8891.t1"/>
    </source>
</evidence>
<feature type="transmembrane region" description="Helical" evidence="1">
    <location>
        <begin position="215"/>
        <end position="240"/>
    </location>
</feature>
<feature type="transmembrane region" description="Helical" evidence="1">
    <location>
        <begin position="149"/>
        <end position="170"/>
    </location>
</feature>
<accession>A0A914XE64</accession>
<evidence type="ECO:0000256" key="1">
    <source>
        <dbReference type="SAM" id="Phobius"/>
    </source>
</evidence>
<reference evidence="3" key="1">
    <citation type="submission" date="2022-11" db="UniProtKB">
        <authorList>
            <consortium name="WormBaseParasite"/>
        </authorList>
    </citation>
    <scope>IDENTIFICATION</scope>
</reference>
<dbReference type="AlphaFoldDB" id="A0A914XE64"/>
<dbReference type="Proteomes" id="UP000887566">
    <property type="component" value="Unplaced"/>
</dbReference>
<keyword evidence="1" id="KW-0472">Membrane</keyword>
<dbReference type="InterPro" id="IPR040128">
    <property type="entry name" value="T25E4.2-like"/>
</dbReference>
<keyword evidence="2" id="KW-1185">Reference proteome</keyword>
<dbReference type="Gene3D" id="3.40.190.10">
    <property type="entry name" value="Periplasmic binding protein-like II"/>
    <property type="match status" value="1"/>
</dbReference>
<keyword evidence="1" id="KW-0812">Transmembrane</keyword>
<name>A0A914XE64_9BILA</name>
<dbReference type="WBParaSite" id="PSAMB.scaffold809size41050.g8891.t1">
    <property type="protein sequence ID" value="PSAMB.scaffold809size41050.g8891.t1"/>
    <property type="gene ID" value="PSAMB.scaffold809size41050.g8891"/>
</dbReference>
<protein>
    <submittedName>
        <fullName evidence="3">Uncharacterized protein</fullName>
    </submittedName>
</protein>
<sequence length="350" mass="40276">MDRIGANVSNTLRGPIRIATVAYPPYVNDCGVFTLQPTKDCPYPGVDHEILGHLLAFANISYEIFPHTGEVNWGDLQADGTYDGLMGDVINGMYDTIGSTFVFTEVRSAQLEFSYNIYYESATYVVSNVVNPDREWLKLATLIFRVFDVYSSVGLLGIILFLSTLILLYSSILDAGSSKRPIDKSIIKNNFKFHKQPIVLHSKDNRVHRKLSTRIAFLMLAYTALLMEHLYEGGLFTIIVTSQNSKKRLTEESLLKKLEDKEYRLIDDQEAYETDYFFENIRQRSEDYYERYRKILKINPVEIENDPLALQDKLLNRPGYVKHVMSPIEAFEIVPAFCEITWVSSREQLW</sequence>
<dbReference type="PANTHER" id="PTHR22714">
    <property type="entry name" value="PROTEIN CBG02446-RELATED"/>
    <property type="match status" value="1"/>
</dbReference>
<dbReference type="SUPFAM" id="SSF53850">
    <property type="entry name" value="Periplasmic binding protein-like II"/>
    <property type="match status" value="1"/>
</dbReference>
<proteinExistence type="predicted"/>
<organism evidence="2 3">
    <name type="scientific">Plectus sambesii</name>
    <dbReference type="NCBI Taxonomy" id="2011161"/>
    <lineage>
        <taxon>Eukaryota</taxon>
        <taxon>Metazoa</taxon>
        <taxon>Ecdysozoa</taxon>
        <taxon>Nematoda</taxon>
        <taxon>Chromadorea</taxon>
        <taxon>Plectida</taxon>
        <taxon>Plectina</taxon>
        <taxon>Plectoidea</taxon>
        <taxon>Plectidae</taxon>
        <taxon>Plectus</taxon>
    </lineage>
</organism>
<evidence type="ECO:0000313" key="2">
    <source>
        <dbReference type="Proteomes" id="UP000887566"/>
    </source>
</evidence>
<keyword evidence="1" id="KW-1133">Transmembrane helix</keyword>